<accession>A0ABV3XJ61</accession>
<feature type="compositionally biased region" description="Gly residues" evidence="1">
    <location>
        <begin position="42"/>
        <end position="58"/>
    </location>
</feature>
<keyword evidence="4" id="KW-1185">Reference proteome</keyword>
<feature type="compositionally biased region" description="Gly residues" evidence="1">
    <location>
        <begin position="68"/>
        <end position="93"/>
    </location>
</feature>
<dbReference type="PANTHER" id="PTHR43252:SF2">
    <property type="entry name" value="TRANSCRIPTION REGULATOR, PADR-LIKE FAMILY"/>
    <property type="match status" value="1"/>
</dbReference>
<name>A0ABV3XJ61_9ACTN</name>
<protein>
    <submittedName>
        <fullName evidence="3">PadR family transcriptional regulator</fullName>
    </submittedName>
</protein>
<feature type="compositionally biased region" description="Basic and acidic residues" evidence="1">
    <location>
        <begin position="32"/>
        <end position="41"/>
    </location>
</feature>
<dbReference type="EMBL" id="JBFNXQ010000071">
    <property type="protein sequence ID" value="MEX5720436.1"/>
    <property type="molecule type" value="Genomic_DNA"/>
</dbReference>
<organism evidence="3 4">
    <name type="scientific">Geodermatophilus maliterrae</name>
    <dbReference type="NCBI Taxonomy" id="3162531"/>
    <lineage>
        <taxon>Bacteria</taxon>
        <taxon>Bacillati</taxon>
        <taxon>Actinomycetota</taxon>
        <taxon>Actinomycetes</taxon>
        <taxon>Geodermatophilales</taxon>
        <taxon>Geodermatophilaceae</taxon>
        <taxon>Geodermatophilus</taxon>
    </lineage>
</organism>
<feature type="region of interest" description="Disordered" evidence="1">
    <location>
        <begin position="1"/>
        <end position="107"/>
    </location>
</feature>
<dbReference type="SUPFAM" id="SSF46785">
    <property type="entry name" value="Winged helix' DNA-binding domain"/>
    <property type="match status" value="1"/>
</dbReference>
<dbReference type="Proteomes" id="UP001560045">
    <property type="component" value="Unassembled WGS sequence"/>
</dbReference>
<evidence type="ECO:0000259" key="2">
    <source>
        <dbReference type="Pfam" id="PF03551"/>
    </source>
</evidence>
<gene>
    <name evidence="3" type="ORF">ABQ292_18895</name>
</gene>
<feature type="compositionally biased region" description="Basic residues" evidence="1">
    <location>
        <begin position="95"/>
        <end position="105"/>
    </location>
</feature>
<evidence type="ECO:0000313" key="3">
    <source>
        <dbReference type="EMBL" id="MEX5720436.1"/>
    </source>
</evidence>
<dbReference type="InterPro" id="IPR036390">
    <property type="entry name" value="WH_DNA-bd_sf"/>
</dbReference>
<sequence>MFPFPTPEGPPGPWQSGRGAHQHHARGHHPHERGAHGRDRGFGPGPGAFGFGGPGGPEAGDPEARGFGPRGFGPRGFGPRGFGPGGPGGPEGGWRGRRGGGRGRAPRGDVRTAVLLLLAEQPMHGYQLMQAIAERSGGRWTPSPGAVYPTISALEDEGLATVTADAGRKLVTLTEAGRAHVEERRAAWPDPFGGARGGAAGPDLRSLLEEVHGAVRQVGRTGSEAQLAAAAAVLADARRSLYLLLADGAEGPGATDTAETPGTPGV</sequence>
<dbReference type="InterPro" id="IPR036388">
    <property type="entry name" value="WH-like_DNA-bd_sf"/>
</dbReference>
<feature type="compositionally biased region" description="Pro residues" evidence="1">
    <location>
        <begin position="1"/>
        <end position="13"/>
    </location>
</feature>
<evidence type="ECO:0000313" key="4">
    <source>
        <dbReference type="Proteomes" id="UP001560045"/>
    </source>
</evidence>
<feature type="compositionally biased region" description="Basic residues" evidence="1">
    <location>
        <begin position="20"/>
        <end position="31"/>
    </location>
</feature>
<proteinExistence type="predicted"/>
<feature type="domain" description="Transcription regulator PadR N-terminal" evidence="2">
    <location>
        <begin position="114"/>
        <end position="182"/>
    </location>
</feature>
<dbReference type="InterPro" id="IPR005149">
    <property type="entry name" value="Tscrpt_reg_PadR_N"/>
</dbReference>
<reference evidence="3 4" key="1">
    <citation type="submission" date="2024-06" db="EMBL/GenBank/DDBJ databases">
        <title>Draft genome sequence of Geodermatophilus badlandi, a novel member of the Geodermatophilaceae isolated from badland sedimentary rocks in the Red desert, Wyoming, USA.</title>
        <authorList>
            <person name="Ben Tekaya S."/>
            <person name="Nouioui I."/>
            <person name="Flores G.M."/>
            <person name="Shaal M.N."/>
            <person name="Bredoire F."/>
            <person name="Basile F."/>
            <person name="Van Diepen L."/>
            <person name="Ward N.L."/>
        </authorList>
    </citation>
    <scope>NUCLEOTIDE SEQUENCE [LARGE SCALE GENOMIC DNA]</scope>
    <source>
        <strain evidence="3 4">WL48A</strain>
    </source>
</reference>
<comment type="caution">
    <text evidence="3">The sequence shown here is derived from an EMBL/GenBank/DDBJ whole genome shotgun (WGS) entry which is preliminary data.</text>
</comment>
<evidence type="ECO:0000256" key="1">
    <source>
        <dbReference type="SAM" id="MobiDB-lite"/>
    </source>
</evidence>
<dbReference type="Gene3D" id="1.10.10.10">
    <property type="entry name" value="Winged helix-like DNA-binding domain superfamily/Winged helix DNA-binding domain"/>
    <property type="match status" value="1"/>
</dbReference>
<dbReference type="Pfam" id="PF03551">
    <property type="entry name" value="PadR"/>
    <property type="match status" value="1"/>
</dbReference>
<dbReference type="PANTHER" id="PTHR43252">
    <property type="entry name" value="TRANSCRIPTIONAL REGULATOR YQJI"/>
    <property type="match status" value="1"/>
</dbReference>
<dbReference type="RefSeq" id="WP_369209258.1">
    <property type="nucleotide sequence ID" value="NZ_JBFNXQ010000071.1"/>
</dbReference>